<keyword evidence="3" id="KW-1185">Reference proteome</keyword>
<dbReference type="Proteomes" id="UP001292094">
    <property type="component" value="Unassembled WGS sequence"/>
</dbReference>
<keyword evidence="1" id="KW-0732">Signal</keyword>
<proteinExistence type="predicted"/>
<dbReference type="AlphaFoldDB" id="A0AAE1P6J5"/>
<comment type="caution">
    <text evidence="2">The sequence shown here is derived from an EMBL/GenBank/DDBJ whole genome shotgun (WGS) entry which is preliminary data.</text>
</comment>
<sequence length="79" mass="8994">MKLSLLVLACLMVVSLALPFPDPSPDALPDASRGHRYHYRPVHTEHTHVGRKIYYTHHYPRGGHSHSVGYLGHGHHHHH</sequence>
<gene>
    <name evidence="2" type="ORF">Pmani_026068</name>
</gene>
<reference evidence="2" key="1">
    <citation type="submission" date="2023-11" db="EMBL/GenBank/DDBJ databases">
        <title>Genome assemblies of two species of porcelain crab, Petrolisthes cinctipes and Petrolisthes manimaculis (Anomura: Porcellanidae).</title>
        <authorList>
            <person name="Angst P."/>
        </authorList>
    </citation>
    <scope>NUCLEOTIDE SEQUENCE</scope>
    <source>
        <strain evidence="2">PB745_02</strain>
        <tissue evidence="2">Gill</tissue>
    </source>
</reference>
<evidence type="ECO:0000313" key="3">
    <source>
        <dbReference type="Proteomes" id="UP001292094"/>
    </source>
</evidence>
<feature type="chain" id="PRO_5042027447" evidence="1">
    <location>
        <begin position="18"/>
        <end position="79"/>
    </location>
</feature>
<dbReference type="EMBL" id="JAWZYT010002824">
    <property type="protein sequence ID" value="KAK4301799.1"/>
    <property type="molecule type" value="Genomic_DNA"/>
</dbReference>
<accession>A0AAE1P6J5</accession>
<protein>
    <submittedName>
        <fullName evidence="2">Uncharacterized protein</fullName>
    </submittedName>
</protein>
<organism evidence="2 3">
    <name type="scientific">Petrolisthes manimaculis</name>
    <dbReference type="NCBI Taxonomy" id="1843537"/>
    <lineage>
        <taxon>Eukaryota</taxon>
        <taxon>Metazoa</taxon>
        <taxon>Ecdysozoa</taxon>
        <taxon>Arthropoda</taxon>
        <taxon>Crustacea</taxon>
        <taxon>Multicrustacea</taxon>
        <taxon>Malacostraca</taxon>
        <taxon>Eumalacostraca</taxon>
        <taxon>Eucarida</taxon>
        <taxon>Decapoda</taxon>
        <taxon>Pleocyemata</taxon>
        <taxon>Anomura</taxon>
        <taxon>Galatheoidea</taxon>
        <taxon>Porcellanidae</taxon>
        <taxon>Petrolisthes</taxon>
    </lineage>
</organism>
<evidence type="ECO:0000313" key="2">
    <source>
        <dbReference type="EMBL" id="KAK4301799.1"/>
    </source>
</evidence>
<evidence type="ECO:0000256" key="1">
    <source>
        <dbReference type="SAM" id="SignalP"/>
    </source>
</evidence>
<feature type="signal peptide" evidence="1">
    <location>
        <begin position="1"/>
        <end position="17"/>
    </location>
</feature>
<name>A0AAE1P6J5_9EUCA</name>